<dbReference type="Proteomes" id="UP000298111">
    <property type="component" value="Unassembled WGS sequence"/>
</dbReference>
<protein>
    <submittedName>
        <fullName evidence="2">Uncharacterized protein</fullName>
    </submittedName>
</protein>
<evidence type="ECO:0000256" key="1">
    <source>
        <dbReference type="SAM" id="MobiDB-lite"/>
    </source>
</evidence>
<reference evidence="2 3" key="1">
    <citation type="submission" date="2018-10" db="EMBL/GenBank/DDBJ databases">
        <title>Isolation of pseudouridimycin from Streptomyces albus DSM 40763.</title>
        <authorList>
            <person name="Rosenqvist P."/>
            <person name="Metsae-Ketelae M."/>
            <person name="Virta P."/>
        </authorList>
    </citation>
    <scope>NUCLEOTIDE SEQUENCE [LARGE SCALE GENOMIC DNA]</scope>
    <source>
        <strain evidence="2 3">DSM 40763</strain>
    </source>
</reference>
<comment type="caution">
    <text evidence="2">The sequence shown here is derived from an EMBL/GenBank/DDBJ whole genome shotgun (WGS) entry which is preliminary data.</text>
</comment>
<organism evidence="2 3">
    <name type="scientific">Streptomyces albus</name>
    <dbReference type="NCBI Taxonomy" id="1888"/>
    <lineage>
        <taxon>Bacteria</taxon>
        <taxon>Bacillati</taxon>
        <taxon>Actinomycetota</taxon>
        <taxon>Actinomycetes</taxon>
        <taxon>Kitasatosporales</taxon>
        <taxon>Streptomycetaceae</taxon>
        <taxon>Streptomyces</taxon>
    </lineage>
</organism>
<evidence type="ECO:0000313" key="2">
    <source>
        <dbReference type="EMBL" id="TGG88602.1"/>
    </source>
</evidence>
<sequence>MTFGTLLSSQGTDASFETASPVSPDVCPFGSSQAYHRIFGGPKSGPRRSAKDRGPRTAFHGSWDCRPHSRCRAGLRQYSGRQERGKSVLHPSETIRTDPDRSELRLRASRSVIHHQRRASGHTCGISCSYDLRF</sequence>
<proteinExistence type="predicted"/>
<feature type="region of interest" description="Disordered" evidence="1">
    <location>
        <begin position="1"/>
        <end position="21"/>
    </location>
</feature>
<dbReference type="EMBL" id="RCIY01000009">
    <property type="protein sequence ID" value="TGG88602.1"/>
    <property type="molecule type" value="Genomic_DNA"/>
</dbReference>
<accession>A0A8H1LM87</accession>
<evidence type="ECO:0000313" key="3">
    <source>
        <dbReference type="Proteomes" id="UP000298111"/>
    </source>
</evidence>
<feature type="region of interest" description="Disordered" evidence="1">
    <location>
        <begin position="78"/>
        <end position="100"/>
    </location>
</feature>
<dbReference type="AlphaFoldDB" id="A0A8H1LM87"/>
<feature type="region of interest" description="Disordered" evidence="1">
    <location>
        <begin position="37"/>
        <end position="59"/>
    </location>
</feature>
<gene>
    <name evidence="2" type="ORF">D8771_03830</name>
</gene>
<name>A0A8H1LM87_9ACTN</name>